<keyword evidence="1" id="KW-0175">Coiled coil</keyword>
<organism evidence="2 3">
    <name type="scientific">Fusobacterium animalis 11_3_2</name>
    <dbReference type="NCBI Taxonomy" id="457403"/>
    <lineage>
        <taxon>Bacteria</taxon>
        <taxon>Fusobacteriati</taxon>
        <taxon>Fusobacteriota</taxon>
        <taxon>Fusobacteriia</taxon>
        <taxon>Fusobacteriales</taxon>
        <taxon>Fusobacteriaceae</taxon>
        <taxon>Fusobacterium</taxon>
    </lineage>
</organism>
<evidence type="ECO:0000256" key="1">
    <source>
        <dbReference type="SAM" id="Coils"/>
    </source>
</evidence>
<dbReference type="RefSeq" id="WP_008693792.1">
    <property type="nucleotide sequence ID" value="NZ_GL945393.1"/>
</dbReference>
<reference evidence="2" key="1">
    <citation type="submission" date="2011-05" db="EMBL/GenBank/DDBJ databases">
        <title>The Genome Sequence of Fusobacterium sp. 11_3_2.</title>
        <authorList>
            <consortium name="The Broad Institute Genome Sequencing Platform"/>
            <person name="Earl A."/>
            <person name="Ward D."/>
            <person name="Feldgarden M."/>
            <person name="Gevers D."/>
            <person name="Sibley C.D."/>
            <person name="White A.P."/>
            <person name="Crowley S."/>
            <person name="Surette M."/>
            <person name="Strauss J.C."/>
            <person name="Ambrose C.E."/>
            <person name="Allen-Vercoe E."/>
            <person name="Young S.K."/>
            <person name="Zeng Q."/>
            <person name="Gargeya S."/>
            <person name="Fitzgerald M."/>
            <person name="Haas B."/>
            <person name="Abouelleil A."/>
            <person name="Alvarado L."/>
            <person name="Arachchi H.M."/>
            <person name="Berlin A."/>
            <person name="Brown A."/>
            <person name="Chapman S.B."/>
            <person name="Chen Z."/>
            <person name="Dunbar C."/>
            <person name="Freedman E."/>
            <person name="Gearin G."/>
            <person name="Gellesch M."/>
            <person name="Goldberg J."/>
            <person name="Griggs A."/>
            <person name="Gujja S."/>
            <person name="Heiman D."/>
            <person name="Howarth C."/>
            <person name="Larson L."/>
            <person name="Lui A."/>
            <person name="MacDonald P.J.P."/>
            <person name="Mehta T."/>
            <person name="Montmayeur A."/>
            <person name="Murphy C."/>
            <person name="Neiman D."/>
            <person name="Pearson M."/>
            <person name="Priest M."/>
            <person name="Roberts A."/>
            <person name="Saif S."/>
            <person name="Shea T."/>
            <person name="Shenoy N."/>
            <person name="Sisk P."/>
            <person name="Stolte C."/>
            <person name="Sykes S."/>
            <person name="Wortman J."/>
            <person name="Nusbaum C."/>
            <person name="Birren B."/>
        </authorList>
    </citation>
    <scope>NUCLEOTIDE SEQUENCE [LARGE SCALE GENOMIC DNA]</scope>
    <source>
        <strain evidence="2">11_3_2</strain>
    </source>
</reference>
<protein>
    <submittedName>
        <fullName evidence="2">Uncharacterized protein</fullName>
    </submittedName>
</protein>
<dbReference type="EMBL" id="ACUO01000023">
    <property type="protein sequence ID" value="EGN66581.1"/>
    <property type="molecule type" value="Genomic_DNA"/>
</dbReference>
<keyword evidence="3" id="KW-1185">Reference proteome</keyword>
<evidence type="ECO:0000313" key="2">
    <source>
        <dbReference type="EMBL" id="EGN66581.1"/>
    </source>
</evidence>
<comment type="caution">
    <text evidence="2">The sequence shown here is derived from an EMBL/GenBank/DDBJ whole genome shotgun (WGS) entry which is preliminary data.</text>
</comment>
<dbReference type="Proteomes" id="UP000004160">
    <property type="component" value="Unassembled WGS sequence"/>
</dbReference>
<sequence>MSISKVHCLHCDKKIGENEEFIFVNENEVYCRDCVEEESITTYQIMGDYVGDENNTEEYDSIKEFEKTLKDEIERWEEYLKDYENVTGERAEEKREFYRYRIRKAKEKYKEYFE</sequence>
<dbReference type="AlphaFoldDB" id="F7L1J6"/>
<accession>F7L1J6</accession>
<dbReference type="HOGENOM" id="CLU_2129794_0_0_0"/>
<dbReference type="PATRIC" id="fig|457403.8.peg.1739"/>
<proteinExistence type="predicted"/>
<name>F7L1J6_9FUSO</name>
<feature type="coiled-coil region" evidence="1">
    <location>
        <begin position="66"/>
        <end position="108"/>
    </location>
</feature>
<evidence type="ECO:0000313" key="3">
    <source>
        <dbReference type="Proteomes" id="UP000004160"/>
    </source>
</evidence>
<gene>
    <name evidence="2" type="ORF">HMPREF0401_01718</name>
</gene>